<dbReference type="Proteomes" id="UP001345963">
    <property type="component" value="Unassembled WGS sequence"/>
</dbReference>
<feature type="region of interest" description="Disordered" evidence="1">
    <location>
        <begin position="1"/>
        <end position="30"/>
    </location>
</feature>
<evidence type="ECO:0000256" key="1">
    <source>
        <dbReference type="SAM" id="MobiDB-lite"/>
    </source>
</evidence>
<reference evidence="2 3" key="1">
    <citation type="submission" date="2021-07" db="EMBL/GenBank/DDBJ databases">
        <authorList>
            <person name="Palmer J.M."/>
        </authorList>
    </citation>
    <scope>NUCLEOTIDE SEQUENCE [LARGE SCALE GENOMIC DNA]</scope>
    <source>
        <strain evidence="2 3">AT_MEX2019</strain>
        <tissue evidence="2">Muscle</tissue>
    </source>
</reference>
<dbReference type="EMBL" id="JAHUTI010066564">
    <property type="protein sequence ID" value="MED6253424.1"/>
    <property type="molecule type" value="Genomic_DNA"/>
</dbReference>
<keyword evidence="3" id="KW-1185">Reference proteome</keyword>
<gene>
    <name evidence="2" type="ORF">ATANTOWER_029307</name>
</gene>
<proteinExistence type="predicted"/>
<name>A0ABU7BUY6_9TELE</name>
<protein>
    <submittedName>
        <fullName evidence="2">Uncharacterized protein</fullName>
    </submittedName>
</protein>
<evidence type="ECO:0000313" key="2">
    <source>
        <dbReference type="EMBL" id="MED6253424.1"/>
    </source>
</evidence>
<sequence length="104" mass="11471">MNHGKRWTAKDTHNSSFKSGKRRTLLSAASDRPSARLCDVIGPQVQTWKDPAPELGHTLGLHMDPPPSCILTNRRGAGEKKAALLICIMKQKCIRKINGLSSRL</sequence>
<evidence type="ECO:0000313" key="3">
    <source>
        <dbReference type="Proteomes" id="UP001345963"/>
    </source>
</evidence>
<accession>A0ABU7BUY6</accession>
<comment type="caution">
    <text evidence="2">The sequence shown here is derived from an EMBL/GenBank/DDBJ whole genome shotgun (WGS) entry which is preliminary data.</text>
</comment>
<organism evidence="2 3">
    <name type="scientific">Ataeniobius toweri</name>
    <dbReference type="NCBI Taxonomy" id="208326"/>
    <lineage>
        <taxon>Eukaryota</taxon>
        <taxon>Metazoa</taxon>
        <taxon>Chordata</taxon>
        <taxon>Craniata</taxon>
        <taxon>Vertebrata</taxon>
        <taxon>Euteleostomi</taxon>
        <taxon>Actinopterygii</taxon>
        <taxon>Neopterygii</taxon>
        <taxon>Teleostei</taxon>
        <taxon>Neoteleostei</taxon>
        <taxon>Acanthomorphata</taxon>
        <taxon>Ovalentaria</taxon>
        <taxon>Atherinomorphae</taxon>
        <taxon>Cyprinodontiformes</taxon>
        <taxon>Goodeidae</taxon>
        <taxon>Ataeniobius</taxon>
    </lineage>
</organism>